<proteinExistence type="predicted"/>
<organism evidence="2 3">
    <name type="scientific">Anabaena lutea FACHB-196</name>
    <dbReference type="NCBI Taxonomy" id="2692881"/>
    <lineage>
        <taxon>Bacteria</taxon>
        <taxon>Bacillati</taxon>
        <taxon>Cyanobacteriota</taxon>
        <taxon>Cyanophyceae</taxon>
        <taxon>Nostocales</taxon>
        <taxon>Nostocaceae</taxon>
        <taxon>Anabaena</taxon>
    </lineage>
</organism>
<reference evidence="2 3" key="1">
    <citation type="journal article" date="2020" name="ISME J.">
        <title>Comparative genomics reveals insights into cyanobacterial evolution and habitat adaptation.</title>
        <authorList>
            <person name="Chen M.Y."/>
            <person name="Teng W.K."/>
            <person name="Zhao L."/>
            <person name="Hu C.X."/>
            <person name="Zhou Y.K."/>
            <person name="Han B.P."/>
            <person name="Song L.R."/>
            <person name="Shu W.S."/>
        </authorList>
    </citation>
    <scope>NUCLEOTIDE SEQUENCE [LARGE SCALE GENOMIC DNA]</scope>
    <source>
        <strain evidence="2 3">FACHB-196</strain>
    </source>
</reference>
<keyword evidence="3" id="KW-1185">Reference proteome</keyword>
<dbReference type="EMBL" id="JACJST010000009">
    <property type="protein sequence ID" value="MBD2568501.1"/>
    <property type="molecule type" value="Genomic_DNA"/>
</dbReference>
<keyword evidence="1" id="KW-0732">Signal</keyword>
<evidence type="ECO:0000256" key="1">
    <source>
        <dbReference type="SAM" id="SignalP"/>
    </source>
</evidence>
<evidence type="ECO:0008006" key="4">
    <source>
        <dbReference type="Google" id="ProtNLM"/>
    </source>
</evidence>
<evidence type="ECO:0000313" key="3">
    <source>
        <dbReference type="Proteomes" id="UP000640531"/>
    </source>
</evidence>
<feature type="chain" id="PRO_5047406055" description="FecR protein domain-containing protein" evidence="1">
    <location>
        <begin position="29"/>
        <end position="413"/>
    </location>
</feature>
<comment type="caution">
    <text evidence="2">The sequence shown here is derived from an EMBL/GenBank/DDBJ whole genome shotgun (WGS) entry which is preliminary data.</text>
</comment>
<gene>
    <name evidence="2" type="ORF">H6G59_11425</name>
</gene>
<dbReference type="Proteomes" id="UP000640531">
    <property type="component" value="Unassembled WGS sequence"/>
</dbReference>
<accession>A0ABR8FEC2</accession>
<evidence type="ECO:0000313" key="2">
    <source>
        <dbReference type="EMBL" id="MBD2568501.1"/>
    </source>
</evidence>
<name>A0ABR8FEC2_9NOST</name>
<protein>
    <recommendedName>
        <fullName evidence="4">FecR protein domain-containing protein</fullName>
    </recommendedName>
</protein>
<dbReference type="RefSeq" id="WP_190714508.1">
    <property type="nucleotide sequence ID" value="NZ_JACJST010000009.1"/>
</dbReference>
<feature type="signal peptide" evidence="1">
    <location>
        <begin position="1"/>
        <end position="28"/>
    </location>
</feature>
<sequence>MGNKVLSVTQKLVVSSLLAVSWMTPVLATQDQPLTRAELYKLIKTVELLLQNKTPRKAELNDVMVPRDAVKTGVSSEAQLFFNDKSLIRVDQRSIFRFEPGVRRFQLPNRIALNEMIFKLENGTALILSPPGSVGTEVETPESKVSILAINPLNSPNSTPSLSPTSLFSPAIKPSAVMVIHDAQNNHTQVFALTDGDITISDQQDKKTVALKGGQTVAVRNGLVGKVQEFDLQGFYKSTNLSSGLAPGQENLVAQEAPKVQETINAVRTQTLAALRNQTKRIQGFTSSFLSDALGGTEGDLNPRFRGSVRISNPQVTRGTFYRTEGNNAIFIPENNRNDVKQITVDFDKGTVDIDGNRGVSNQAGLSGNNASGSVINSNGQITQIDVFGVNGEEPQNGIPYSGSLTTGVARDR</sequence>